<reference evidence="2" key="1">
    <citation type="submission" date="2022-03" db="EMBL/GenBank/DDBJ databases">
        <title>Streptomyces 7R015 and 7R016 isolated from Barleria lupulina in Thailand.</title>
        <authorList>
            <person name="Kanchanasin P."/>
            <person name="Phongsopitanun W."/>
            <person name="Tanasupawat S."/>
        </authorList>
    </citation>
    <scope>NUCLEOTIDE SEQUENCE</scope>
    <source>
        <strain evidence="2">7R015</strain>
    </source>
</reference>
<dbReference type="Pfam" id="PF01814">
    <property type="entry name" value="Hemerythrin"/>
    <property type="match status" value="1"/>
</dbReference>
<dbReference type="CDD" id="cd12108">
    <property type="entry name" value="Hr-like"/>
    <property type="match status" value="1"/>
</dbReference>
<dbReference type="Proteomes" id="UP001165269">
    <property type="component" value="Unassembled WGS sequence"/>
</dbReference>
<sequence length="223" mass="24651">MSEMVDRAAGSKPDVHDMVVVHRSFRQACAQLPDLVRGVRAGDTARAALVVDEVRFMLMGLEAHHTSEDEYLWPLLADRAAAHAEAIARMEEQHHRLEELVTKVTGALDGLMAAPQPAVCAEVADQLTELGLVLTAHMDEEERTILPLAAEHLGVAEWERLGEISLAKVEKKHLLRAFSALMAVATPAERRTFLAKAPLPARILWRLSGRRAHARREARLYGA</sequence>
<dbReference type="Gene3D" id="1.20.120.520">
    <property type="entry name" value="nmb1532 protein domain like"/>
    <property type="match status" value="1"/>
</dbReference>
<dbReference type="PANTHER" id="PTHR38048">
    <property type="entry name" value="EXPRESSED PROTEIN"/>
    <property type="match status" value="1"/>
</dbReference>
<evidence type="ECO:0000259" key="1">
    <source>
        <dbReference type="Pfam" id="PF01814"/>
    </source>
</evidence>
<dbReference type="PANTHER" id="PTHR38048:SF1">
    <property type="entry name" value="HEMERYTHRIN-LIKE DOMAIN-CONTAINING PROTEIN"/>
    <property type="match status" value="1"/>
</dbReference>
<evidence type="ECO:0000313" key="2">
    <source>
        <dbReference type="EMBL" id="MCI3277808.1"/>
    </source>
</evidence>
<dbReference type="InterPro" id="IPR012312">
    <property type="entry name" value="Hemerythrin-like"/>
</dbReference>
<proteinExistence type="predicted"/>
<dbReference type="RefSeq" id="WP_242775716.1">
    <property type="nucleotide sequence ID" value="NZ_JALDAY010000016.1"/>
</dbReference>
<gene>
    <name evidence="2" type="ORF">MQP27_42760</name>
</gene>
<keyword evidence="3" id="KW-1185">Reference proteome</keyword>
<evidence type="ECO:0000313" key="3">
    <source>
        <dbReference type="Proteomes" id="UP001165269"/>
    </source>
</evidence>
<name>A0ABS9YKK2_9ACTN</name>
<feature type="domain" description="Hemerythrin-like" evidence="1">
    <location>
        <begin position="15"/>
        <end position="149"/>
    </location>
</feature>
<accession>A0ABS9YKK2</accession>
<dbReference type="EMBL" id="JALDAY010000016">
    <property type="protein sequence ID" value="MCI3277808.1"/>
    <property type="molecule type" value="Genomic_DNA"/>
</dbReference>
<organism evidence="2 3">
    <name type="scientific">Streptomyces cylindrosporus</name>
    <dbReference type="NCBI Taxonomy" id="2927583"/>
    <lineage>
        <taxon>Bacteria</taxon>
        <taxon>Bacillati</taxon>
        <taxon>Actinomycetota</taxon>
        <taxon>Actinomycetes</taxon>
        <taxon>Kitasatosporales</taxon>
        <taxon>Streptomycetaceae</taxon>
        <taxon>Streptomyces</taxon>
    </lineage>
</organism>
<dbReference type="InterPro" id="IPR053206">
    <property type="entry name" value="Dimeric_xanthone_biosynth"/>
</dbReference>
<comment type="caution">
    <text evidence="2">The sequence shown here is derived from an EMBL/GenBank/DDBJ whole genome shotgun (WGS) entry which is preliminary data.</text>
</comment>
<protein>
    <submittedName>
        <fullName evidence="2">Hemerythrin domain-containing protein</fullName>
    </submittedName>
</protein>